<proteinExistence type="inferred from homology"/>
<protein>
    <recommendedName>
        <fullName evidence="3">Cyclin-like domain-containing protein</fullName>
    </recommendedName>
</protein>
<feature type="compositionally biased region" description="Low complexity" evidence="2">
    <location>
        <begin position="370"/>
        <end position="413"/>
    </location>
</feature>
<comment type="similarity">
    <text evidence="1">Belongs to the cyclin family.</text>
</comment>
<evidence type="ECO:0000313" key="4">
    <source>
        <dbReference type="EMBL" id="WFD47989.1"/>
    </source>
</evidence>
<dbReference type="Gene3D" id="1.10.472.10">
    <property type="entry name" value="Cyclin-like"/>
    <property type="match status" value="2"/>
</dbReference>
<dbReference type="InterPro" id="IPR013763">
    <property type="entry name" value="Cyclin-like_dom"/>
</dbReference>
<keyword evidence="1" id="KW-0195">Cyclin</keyword>
<accession>A0ABY8ESG2</accession>
<dbReference type="InterPro" id="IPR043198">
    <property type="entry name" value="Cyclin/Ssn8"/>
</dbReference>
<feature type="region of interest" description="Disordered" evidence="2">
    <location>
        <begin position="30"/>
        <end position="52"/>
    </location>
</feature>
<evidence type="ECO:0000259" key="3">
    <source>
        <dbReference type="SMART" id="SM00385"/>
    </source>
</evidence>
<evidence type="ECO:0000256" key="1">
    <source>
        <dbReference type="RuleBase" id="RU000383"/>
    </source>
</evidence>
<feature type="compositionally biased region" description="Low complexity" evidence="2">
    <location>
        <begin position="420"/>
        <end position="431"/>
    </location>
</feature>
<organism evidence="4 5">
    <name type="scientific">Malassezia furfur</name>
    <name type="common">Pityriasis versicolor infection agent</name>
    <name type="synonym">Pityrosporum furfur</name>
    <dbReference type="NCBI Taxonomy" id="55194"/>
    <lineage>
        <taxon>Eukaryota</taxon>
        <taxon>Fungi</taxon>
        <taxon>Dikarya</taxon>
        <taxon>Basidiomycota</taxon>
        <taxon>Ustilaginomycotina</taxon>
        <taxon>Malasseziomycetes</taxon>
        <taxon>Malasseziales</taxon>
        <taxon>Malasseziaceae</taxon>
        <taxon>Malassezia</taxon>
    </lineage>
</organism>
<dbReference type="Pfam" id="PF00134">
    <property type="entry name" value="Cyclin_N"/>
    <property type="match status" value="1"/>
</dbReference>
<dbReference type="InterPro" id="IPR006671">
    <property type="entry name" value="Cyclin_N"/>
</dbReference>
<sequence length="431" mass="46014">MANAAATLPMVETQWLFSREDLAQTPSVTGISEAPAARSSASPLQQRGAQTLTPTQERVLRGKGVHLIFKMGEFLQLGQHVMSTAVTYFHRFYMRRPLQVSRSGPGWSHYEIAAACVFLACKVEEALRKLPAVVDAAMSSLDKSYEGQMRWADRSFRANQQSHEFQKWRDSILLHEETLLTTLCFDLVVPQPHEVLVRATQSLEVERPVARLAWCILNDCLRDPTWILFDAPVLAAGAFQKACALRNIDPANYYAARPRGAPQVAPEDNYFDWLDVFDVDEEEAQSAMQAIDQDVYGFHMPLQHQRPLRGDKELKAKGSAMDLVASARTTPGVSPAPTSKADAGARAEVPTSESSAAPAATAAAAASASAPAAAAPAAAAPATTAPAAPAPGTATPAAAASAAEAPAEPAAASQHKRAASTSSRESGELSS</sequence>
<gene>
    <name evidence="4" type="ORF">GLX27_002654</name>
</gene>
<name>A0ABY8ESG2_MALFU</name>
<reference evidence="4 5" key="1">
    <citation type="journal article" date="2020" name="Elife">
        <title>Loss of centromere function drives karyotype evolution in closely related Malassezia species.</title>
        <authorList>
            <person name="Sankaranarayanan S.R."/>
            <person name="Ianiri G."/>
            <person name="Coelho M.A."/>
            <person name="Reza M.H."/>
            <person name="Thimmappa B.C."/>
            <person name="Ganguly P."/>
            <person name="Vadnala R.N."/>
            <person name="Sun S."/>
            <person name="Siddharthan R."/>
            <person name="Tellgren-Roth C."/>
            <person name="Dawson T.L."/>
            <person name="Heitman J."/>
            <person name="Sanyal K."/>
        </authorList>
    </citation>
    <scope>NUCLEOTIDE SEQUENCE [LARGE SCALE GENOMIC DNA]</scope>
    <source>
        <strain evidence="4">CBS14141</strain>
    </source>
</reference>
<feature type="region of interest" description="Disordered" evidence="2">
    <location>
        <begin position="370"/>
        <end position="431"/>
    </location>
</feature>
<evidence type="ECO:0000256" key="2">
    <source>
        <dbReference type="SAM" id="MobiDB-lite"/>
    </source>
</evidence>
<feature type="domain" description="Cyclin-like" evidence="3">
    <location>
        <begin position="66"/>
        <end position="181"/>
    </location>
</feature>
<feature type="compositionally biased region" description="Low complexity" evidence="2">
    <location>
        <begin position="32"/>
        <end position="43"/>
    </location>
</feature>
<dbReference type="CDD" id="cd20546">
    <property type="entry name" value="CYCLIN_SpCG1C_ScCTK2-like_rpt2"/>
    <property type="match status" value="1"/>
</dbReference>
<dbReference type="Proteomes" id="UP000818624">
    <property type="component" value="Chromosome 2"/>
</dbReference>
<evidence type="ECO:0000313" key="5">
    <source>
        <dbReference type="Proteomes" id="UP000818624"/>
    </source>
</evidence>
<dbReference type="SUPFAM" id="SSF47954">
    <property type="entry name" value="Cyclin-like"/>
    <property type="match status" value="2"/>
</dbReference>
<dbReference type="PANTHER" id="PTHR10026">
    <property type="entry name" value="CYCLIN"/>
    <property type="match status" value="1"/>
</dbReference>
<dbReference type="EMBL" id="CP046235">
    <property type="protein sequence ID" value="WFD47989.1"/>
    <property type="molecule type" value="Genomic_DNA"/>
</dbReference>
<feature type="region of interest" description="Disordered" evidence="2">
    <location>
        <begin position="326"/>
        <end position="354"/>
    </location>
</feature>
<dbReference type="InterPro" id="IPR036915">
    <property type="entry name" value="Cyclin-like_sf"/>
</dbReference>
<dbReference type="SMART" id="SM00385">
    <property type="entry name" value="CYCLIN"/>
    <property type="match status" value="1"/>
</dbReference>
<keyword evidence="5" id="KW-1185">Reference proteome</keyword>